<keyword evidence="3" id="KW-0378">Hydrolase</keyword>
<evidence type="ECO:0000256" key="1">
    <source>
        <dbReference type="ARBA" id="ARBA00022670"/>
    </source>
</evidence>
<evidence type="ECO:0000256" key="5">
    <source>
        <dbReference type="ARBA" id="ARBA00023049"/>
    </source>
</evidence>
<dbReference type="VEuPathDB" id="VectorBase:CQUJHB007497"/>
<dbReference type="eggNOG" id="KOG0960">
    <property type="taxonomic scope" value="Eukaryota"/>
</dbReference>
<dbReference type="VEuPathDB" id="VectorBase:CPIJ013277"/>
<dbReference type="SUPFAM" id="SSF63411">
    <property type="entry name" value="LuxS/MPP-like metallohydrolase"/>
    <property type="match status" value="1"/>
</dbReference>
<keyword evidence="4" id="KW-0862">Zinc</keyword>
<evidence type="ECO:0000313" key="9">
    <source>
        <dbReference type="EnsemblMetazoa" id="CPIJ013277-PA"/>
    </source>
</evidence>
<dbReference type="InterPro" id="IPR011249">
    <property type="entry name" value="Metalloenz_LuxS/M16"/>
</dbReference>
<dbReference type="GO" id="GO:0004222">
    <property type="term" value="F:metalloendopeptidase activity"/>
    <property type="evidence" value="ECO:0007669"/>
    <property type="project" value="TreeGrafter"/>
</dbReference>
<keyword evidence="2" id="KW-0479">Metal-binding</keyword>
<protein>
    <submittedName>
        <fullName evidence="8 9">Mitochondrial processing peptidase beta subunit</fullName>
    </submittedName>
</protein>
<sequence length="427" mass="48096">MSCIGSRNGSWWTRWTRTYPAGYATAQLIDHQSGRTVVATVAVTNIVVLLLVCTLFRRRADLPGIFCVVMHDFRLDLLSTPEFVQVHQQMSSIIQHKAGAQDIEDGSDKHLQNATMSERLGGGGRQLAGFHPQLRVDRVYRLAQRLHRHPDSLTDAYANLIAMNSSCKKLWQTEPAGDVRQTGLPADDVRLVDVRWMNKSAAPLLFRGSDPRNGWQHPFQFTGSKVRLWDDSLPLARIASAVNDCGWIDLDNVPLMVANTLISSWDRLLAGTSKLAVDNLCHSAKDIGLWGIFFMTDPLKCEIRCSTCRTRMLLCTMVTDSDVDRAKNLLITNMLQQLDGSTPICEHISRQILGDNRRIPLHELEHQHRRPGQAREQNRQHNPCVPAPVPREALVERSHRQGPRVCCHRRSENAHLVEAHFSGEAIV</sequence>
<evidence type="ECO:0000313" key="8">
    <source>
        <dbReference type="EMBL" id="EDS38432.1"/>
    </source>
</evidence>
<dbReference type="GO" id="GO:0006627">
    <property type="term" value="P:protein processing involved in protein targeting to mitochondrion"/>
    <property type="evidence" value="ECO:0007669"/>
    <property type="project" value="TreeGrafter"/>
</dbReference>
<feature type="region of interest" description="Disordered" evidence="6">
    <location>
        <begin position="366"/>
        <end position="387"/>
    </location>
</feature>
<accession>B0X140</accession>
<evidence type="ECO:0000256" key="7">
    <source>
        <dbReference type="SAM" id="Phobius"/>
    </source>
</evidence>
<dbReference type="AlphaFoldDB" id="B0X140"/>
<dbReference type="GO" id="GO:0005739">
    <property type="term" value="C:mitochondrion"/>
    <property type="evidence" value="ECO:0007669"/>
    <property type="project" value="TreeGrafter"/>
</dbReference>
<reference evidence="8" key="1">
    <citation type="submission" date="2007-03" db="EMBL/GenBank/DDBJ databases">
        <title>Annotation of Culex pipiens quinquefasciatus.</title>
        <authorList>
            <consortium name="The Broad Institute Genome Sequencing Platform"/>
            <person name="Atkinson P.W."/>
            <person name="Hemingway J."/>
            <person name="Christensen B.M."/>
            <person name="Higgs S."/>
            <person name="Kodira C."/>
            <person name="Hannick L."/>
            <person name="Megy K."/>
            <person name="O'Leary S."/>
            <person name="Pearson M."/>
            <person name="Haas B.J."/>
            <person name="Mauceli E."/>
            <person name="Wortman J.R."/>
            <person name="Lee N.H."/>
            <person name="Guigo R."/>
            <person name="Stanke M."/>
            <person name="Alvarado L."/>
            <person name="Amedeo P."/>
            <person name="Antoine C.H."/>
            <person name="Arensburger P."/>
            <person name="Bidwell S.L."/>
            <person name="Crawford M."/>
            <person name="Camaro F."/>
            <person name="Devon K."/>
            <person name="Engels R."/>
            <person name="Hammond M."/>
            <person name="Howarth C."/>
            <person name="Koehrsen M."/>
            <person name="Lawson D."/>
            <person name="Montgomery P."/>
            <person name="Nene V."/>
            <person name="Nusbaum C."/>
            <person name="Puiu D."/>
            <person name="Romero-Severson J."/>
            <person name="Severson D.W."/>
            <person name="Shumway M."/>
            <person name="Sisk P."/>
            <person name="Stolte C."/>
            <person name="Zeng Q."/>
            <person name="Eisenstadt E."/>
            <person name="Fraser-Liggett C."/>
            <person name="Strausberg R."/>
            <person name="Galagan J."/>
            <person name="Birren B."/>
            <person name="Collins F.H."/>
        </authorList>
    </citation>
    <scope>NUCLEOTIDE SEQUENCE [LARGE SCALE GENOMIC DNA]</scope>
    <source>
        <strain evidence="8">JHB</strain>
    </source>
</reference>
<dbReference type="InParanoid" id="B0X140"/>
<dbReference type="GO" id="GO:0046872">
    <property type="term" value="F:metal ion binding"/>
    <property type="evidence" value="ECO:0007669"/>
    <property type="project" value="UniProtKB-KW"/>
</dbReference>
<dbReference type="KEGG" id="cqu:CpipJ_CPIJ013277"/>
<keyword evidence="5" id="KW-0482">Metalloprotease</keyword>
<keyword evidence="7" id="KW-1133">Transmembrane helix</keyword>
<evidence type="ECO:0000256" key="4">
    <source>
        <dbReference type="ARBA" id="ARBA00022833"/>
    </source>
</evidence>
<gene>
    <name evidence="9" type="primary">6046112</name>
    <name evidence="8" type="ORF">CpipJ_CPIJ013277</name>
</gene>
<dbReference type="HOGENOM" id="CLU_642914_0_0_1"/>
<dbReference type="Proteomes" id="UP000002320">
    <property type="component" value="Unassembled WGS sequence"/>
</dbReference>
<evidence type="ECO:0000313" key="10">
    <source>
        <dbReference type="Proteomes" id="UP000002320"/>
    </source>
</evidence>
<dbReference type="InterPro" id="IPR050361">
    <property type="entry name" value="MPP/UQCRC_Complex"/>
</dbReference>
<feature type="transmembrane region" description="Helical" evidence="7">
    <location>
        <begin position="37"/>
        <end position="56"/>
    </location>
</feature>
<proteinExistence type="predicted"/>
<dbReference type="Gene3D" id="3.30.830.10">
    <property type="entry name" value="Metalloenzyme, LuxS/M16 peptidase-like"/>
    <property type="match status" value="1"/>
</dbReference>
<evidence type="ECO:0000256" key="6">
    <source>
        <dbReference type="SAM" id="MobiDB-lite"/>
    </source>
</evidence>
<keyword evidence="7" id="KW-0472">Membrane</keyword>
<organism>
    <name type="scientific">Culex quinquefasciatus</name>
    <name type="common">Southern house mosquito</name>
    <name type="synonym">Culex pungens</name>
    <dbReference type="NCBI Taxonomy" id="7176"/>
    <lineage>
        <taxon>Eukaryota</taxon>
        <taxon>Metazoa</taxon>
        <taxon>Ecdysozoa</taxon>
        <taxon>Arthropoda</taxon>
        <taxon>Hexapoda</taxon>
        <taxon>Insecta</taxon>
        <taxon>Pterygota</taxon>
        <taxon>Neoptera</taxon>
        <taxon>Endopterygota</taxon>
        <taxon>Diptera</taxon>
        <taxon>Nematocera</taxon>
        <taxon>Culicoidea</taxon>
        <taxon>Culicidae</taxon>
        <taxon>Culicinae</taxon>
        <taxon>Culicini</taxon>
        <taxon>Culex</taxon>
        <taxon>Culex</taxon>
    </lineage>
</organism>
<name>B0X140_CULQU</name>
<reference evidence="9" key="2">
    <citation type="submission" date="2020-05" db="UniProtKB">
        <authorList>
            <consortium name="EnsemblMetazoa"/>
        </authorList>
    </citation>
    <scope>IDENTIFICATION</scope>
    <source>
        <strain evidence="9">JHB</strain>
    </source>
</reference>
<dbReference type="PANTHER" id="PTHR11851:SF149">
    <property type="entry name" value="GH01077P"/>
    <property type="match status" value="1"/>
</dbReference>
<dbReference type="EnsemblMetazoa" id="CPIJ013277-RA">
    <property type="protein sequence ID" value="CPIJ013277-PA"/>
    <property type="gene ID" value="CPIJ013277"/>
</dbReference>
<evidence type="ECO:0000256" key="3">
    <source>
        <dbReference type="ARBA" id="ARBA00022801"/>
    </source>
</evidence>
<dbReference type="PANTHER" id="PTHR11851">
    <property type="entry name" value="METALLOPROTEASE"/>
    <property type="match status" value="1"/>
</dbReference>
<dbReference type="OrthoDB" id="10251424at2759"/>
<dbReference type="STRING" id="7176.B0X140"/>
<dbReference type="EMBL" id="DS232251">
    <property type="protein sequence ID" value="EDS38432.1"/>
    <property type="molecule type" value="Genomic_DNA"/>
</dbReference>
<keyword evidence="10" id="KW-1185">Reference proteome</keyword>
<keyword evidence="1" id="KW-0645">Protease</keyword>
<evidence type="ECO:0000256" key="2">
    <source>
        <dbReference type="ARBA" id="ARBA00022723"/>
    </source>
</evidence>
<keyword evidence="7" id="KW-0812">Transmembrane</keyword>